<dbReference type="NCBIfam" id="TIGR00756">
    <property type="entry name" value="PPR"/>
    <property type="match status" value="1"/>
</dbReference>
<dbReference type="InterPro" id="IPR032867">
    <property type="entry name" value="DYW_dom"/>
</dbReference>
<evidence type="ECO:0000256" key="3">
    <source>
        <dbReference type="ARBA" id="ARBA00008276"/>
    </source>
</evidence>
<comment type="catalytic activity">
    <reaction evidence="15">
        <text>(6S)-5,6,7,8-tetrahydrofolyl-(gamma-L-Glu)(n) + L-glutamate + ATP = (6S)-5,6,7,8-tetrahydrofolyl-(gamma-L-Glu)(n+1) + ADP + phosphate + H(+)</text>
        <dbReference type="Rhea" id="RHEA:10580"/>
        <dbReference type="Rhea" id="RHEA-COMP:14738"/>
        <dbReference type="Rhea" id="RHEA-COMP:14740"/>
        <dbReference type="ChEBI" id="CHEBI:15378"/>
        <dbReference type="ChEBI" id="CHEBI:29985"/>
        <dbReference type="ChEBI" id="CHEBI:30616"/>
        <dbReference type="ChEBI" id="CHEBI:43474"/>
        <dbReference type="ChEBI" id="CHEBI:141005"/>
        <dbReference type="ChEBI" id="CHEBI:456216"/>
        <dbReference type="EC" id="6.3.2.17"/>
    </reaction>
</comment>
<comment type="cofactor">
    <cofactor evidence="1">
        <name>a monovalent cation</name>
        <dbReference type="ChEBI" id="CHEBI:60242"/>
    </cofactor>
</comment>
<keyword evidence="7" id="KW-0436">Ligase</keyword>
<dbReference type="AlphaFoldDB" id="A0AAV9FA34"/>
<keyword evidence="12" id="KW-0460">Magnesium</keyword>
<dbReference type="PROSITE" id="PS51375">
    <property type="entry name" value="PPR"/>
    <property type="match status" value="1"/>
</dbReference>
<dbReference type="EC" id="6.3.2.17" evidence="4"/>
<comment type="caution">
    <text evidence="18">The sequence shown here is derived from an EMBL/GenBank/DDBJ whole genome shotgun (WGS) entry which is preliminary data.</text>
</comment>
<dbReference type="InterPro" id="IPR002885">
    <property type="entry name" value="PPR_rpt"/>
</dbReference>
<dbReference type="FunFam" id="3.90.190.20:FF:000011">
    <property type="entry name" value="Folylpolyglutamate synthase"/>
    <property type="match status" value="1"/>
</dbReference>
<evidence type="ECO:0000256" key="6">
    <source>
        <dbReference type="ARBA" id="ARBA00022563"/>
    </source>
</evidence>
<dbReference type="InterPro" id="IPR011990">
    <property type="entry name" value="TPR-like_helical_dom_sf"/>
</dbReference>
<keyword evidence="10" id="KW-0547">Nucleotide-binding</keyword>
<dbReference type="GO" id="GO:0005524">
    <property type="term" value="F:ATP binding"/>
    <property type="evidence" value="ECO:0007669"/>
    <property type="project" value="UniProtKB-KW"/>
</dbReference>
<keyword evidence="9" id="KW-0677">Repeat</keyword>
<dbReference type="FunFam" id="1.25.40.10:FF:000090">
    <property type="entry name" value="Pentatricopeptide repeat-containing protein, chloroplastic"/>
    <property type="match status" value="1"/>
</dbReference>
<dbReference type="Pfam" id="PF20431">
    <property type="entry name" value="E_motif"/>
    <property type="match status" value="1"/>
</dbReference>
<evidence type="ECO:0000256" key="13">
    <source>
        <dbReference type="ARBA" id="ARBA00030592"/>
    </source>
</evidence>
<reference evidence="18" key="1">
    <citation type="journal article" date="2023" name="Nat. Commun.">
        <title>Diploid and tetraploid genomes of Acorus and the evolution of monocots.</title>
        <authorList>
            <person name="Ma L."/>
            <person name="Liu K.W."/>
            <person name="Li Z."/>
            <person name="Hsiao Y.Y."/>
            <person name="Qi Y."/>
            <person name="Fu T."/>
            <person name="Tang G.D."/>
            <person name="Zhang D."/>
            <person name="Sun W.H."/>
            <person name="Liu D.K."/>
            <person name="Li Y."/>
            <person name="Chen G.Z."/>
            <person name="Liu X.D."/>
            <person name="Liao X.Y."/>
            <person name="Jiang Y.T."/>
            <person name="Yu X."/>
            <person name="Hao Y."/>
            <person name="Huang J."/>
            <person name="Zhao X.W."/>
            <person name="Ke S."/>
            <person name="Chen Y.Y."/>
            <person name="Wu W.L."/>
            <person name="Hsu J.L."/>
            <person name="Lin Y.F."/>
            <person name="Huang M.D."/>
            <person name="Li C.Y."/>
            <person name="Huang L."/>
            <person name="Wang Z.W."/>
            <person name="Zhao X."/>
            <person name="Zhong W.Y."/>
            <person name="Peng D.H."/>
            <person name="Ahmad S."/>
            <person name="Lan S."/>
            <person name="Zhang J.S."/>
            <person name="Tsai W.C."/>
            <person name="Van de Peer Y."/>
            <person name="Liu Z.J."/>
        </authorList>
    </citation>
    <scope>NUCLEOTIDE SEQUENCE</scope>
    <source>
        <strain evidence="18">CP</strain>
    </source>
</reference>
<feature type="repeat" description="PPR" evidence="16">
    <location>
        <begin position="399"/>
        <end position="434"/>
    </location>
</feature>
<dbReference type="GO" id="GO:0008270">
    <property type="term" value="F:zinc ion binding"/>
    <property type="evidence" value="ECO:0007669"/>
    <property type="project" value="InterPro"/>
</dbReference>
<dbReference type="GO" id="GO:0006730">
    <property type="term" value="P:one-carbon metabolic process"/>
    <property type="evidence" value="ECO:0007669"/>
    <property type="project" value="UniProtKB-KW"/>
</dbReference>
<evidence type="ECO:0000256" key="12">
    <source>
        <dbReference type="ARBA" id="ARBA00022842"/>
    </source>
</evidence>
<sequence length="671" mass="75015">MSVLEEKASQLEIQLQVAPPFNIDLLNGQRLGLDGEHQLLNAGLAIALCHTWISRTGHLEGMHLDTNDLPEQFIRGLVTASLQGRAQVVPDSHVNEANLGNPNPGQLVFYLDGAHSPESMEMCAKWFSHVIRDGHSSRQNSLQNSTNGSSNVVTSKEESQRILLFNCMPVRDPQLLLPRLINACAQHGVQFHIAIFVPSQSVFNKVASHSSSLDDSPQVDLSWQLTLQTVWENLAPSDKGPCNWFSPPDWRCFETDQEILCNRGHLKQALLVLSGEPNPTQKTYEYLLLACARENSPSDASAVRRRLIEDGFDQDPFISTKLINLYSQFNSLDDAREVFEKTREKTIYVWNALLRALALAGADEEAVSLYREMGYAIHGLGREAIQVFEEMVDSGVRPNVVTFVSVLGACSHIGFIEEGQSLFESMASEYGVVPIAEHYACVVDLLGCAGRLNEACEIIEEMRIEPGPAVWGALLGACRIHGNVELAERACEHLFELEPTNAGNYVLLANIYAEAELWDEVNRLKKIVEERGLQKVSGCSWIEVKKKIYSFTSVDELNPQIELVHALLVKLSGEMKESGYVPNTKLVLYDLNDEEKEVLLLGHSEKLALAFGLINSSKGETIRISKNLRLCEDCHSVTKFVSRFANREIIVRDVNRFHHFRDGRCSCADYW</sequence>
<evidence type="ECO:0000256" key="11">
    <source>
        <dbReference type="ARBA" id="ARBA00022840"/>
    </source>
</evidence>
<name>A0AAV9FA34_ACOCL</name>
<evidence type="ECO:0000256" key="14">
    <source>
        <dbReference type="ARBA" id="ARBA00030876"/>
    </source>
</evidence>
<organism evidence="18 19">
    <name type="scientific">Acorus calamus</name>
    <name type="common">Sweet flag</name>
    <dbReference type="NCBI Taxonomy" id="4465"/>
    <lineage>
        <taxon>Eukaryota</taxon>
        <taxon>Viridiplantae</taxon>
        <taxon>Streptophyta</taxon>
        <taxon>Embryophyta</taxon>
        <taxon>Tracheophyta</taxon>
        <taxon>Spermatophyta</taxon>
        <taxon>Magnoliopsida</taxon>
        <taxon>Liliopsida</taxon>
        <taxon>Acoraceae</taxon>
        <taxon>Acorus</taxon>
    </lineage>
</organism>
<dbReference type="EMBL" id="JAUJYO010000003">
    <property type="protein sequence ID" value="KAK1321128.1"/>
    <property type="molecule type" value="Genomic_DNA"/>
</dbReference>
<proteinExistence type="inferred from homology"/>
<dbReference type="InterPro" id="IPR046848">
    <property type="entry name" value="E_motif"/>
</dbReference>
<dbReference type="GO" id="GO:0004326">
    <property type="term" value="F:tetrahydrofolylpolyglutamate synthase activity"/>
    <property type="evidence" value="ECO:0007669"/>
    <property type="project" value="UniProtKB-EC"/>
</dbReference>
<comment type="pathway">
    <text evidence="2">Cofactor biosynthesis; tetrahydrofolylpolyglutamate biosynthesis.</text>
</comment>
<dbReference type="InterPro" id="IPR046960">
    <property type="entry name" value="PPR_At4g14850-like_plant"/>
</dbReference>
<evidence type="ECO:0000313" key="19">
    <source>
        <dbReference type="Proteomes" id="UP001180020"/>
    </source>
</evidence>
<evidence type="ECO:0000256" key="1">
    <source>
        <dbReference type="ARBA" id="ARBA00001944"/>
    </source>
</evidence>
<evidence type="ECO:0000313" key="18">
    <source>
        <dbReference type="EMBL" id="KAK1321128.1"/>
    </source>
</evidence>
<keyword evidence="6" id="KW-0554">One-carbon metabolism</keyword>
<accession>A0AAV9FA34</accession>
<evidence type="ECO:0000259" key="17">
    <source>
        <dbReference type="Pfam" id="PF14432"/>
    </source>
</evidence>
<dbReference type="Gene3D" id="1.25.40.10">
    <property type="entry name" value="Tetratricopeptide repeat domain"/>
    <property type="match status" value="2"/>
</dbReference>
<evidence type="ECO:0000256" key="2">
    <source>
        <dbReference type="ARBA" id="ARBA00005150"/>
    </source>
</evidence>
<dbReference type="Pfam" id="PF14432">
    <property type="entry name" value="DYW_deaminase"/>
    <property type="match status" value="1"/>
</dbReference>
<evidence type="ECO:0000256" key="8">
    <source>
        <dbReference type="ARBA" id="ARBA00022723"/>
    </source>
</evidence>
<keyword evidence="19" id="KW-1185">Reference proteome</keyword>
<dbReference type="Proteomes" id="UP001180020">
    <property type="component" value="Unassembled WGS sequence"/>
</dbReference>
<evidence type="ECO:0000256" key="16">
    <source>
        <dbReference type="PROSITE-ProRule" id="PRU00708"/>
    </source>
</evidence>
<feature type="domain" description="DYW" evidence="17">
    <location>
        <begin position="579"/>
        <end position="671"/>
    </location>
</feature>
<dbReference type="Pfam" id="PF13041">
    <property type="entry name" value="PPR_2"/>
    <property type="match status" value="1"/>
</dbReference>
<dbReference type="GO" id="GO:0009451">
    <property type="term" value="P:RNA modification"/>
    <property type="evidence" value="ECO:0007669"/>
    <property type="project" value="InterPro"/>
</dbReference>
<evidence type="ECO:0000256" key="5">
    <source>
        <dbReference type="ARBA" id="ARBA00018660"/>
    </source>
</evidence>
<dbReference type="SUPFAM" id="SSF48452">
    <property type="entry name" value="TPR-like"/>
    <property type="match status" value="1"/>
</dbReference>
<keyword evidence="11" id="KW-0067">ATP-binding</keyword>
<evidence type="ECO:0000256" key="9">
    <source>
        <dbReference type="ARBA" id="ARBA00022737"/>
    </source>
</evidence>
<gene>
    <name evidence="18" type="primary">CRR2</name>
    <name evidence="18" type="ORF">QJS10_CPA03g01737</name>
</gene>
<evidence type="ECO:0000256" key="4">
    <source>
        <dbReference type="ARBA" id="ARBA00013025"/>
    </source>
</evidence>
<dbReference type="PANTHER" id="PTHR47926:SF482">
    <property type="entry name" value="PENTATRICOPEPTIDE REPEAT-CONTAINING PROTEIN CHLOROPLASTIC"/>
    <property type="match status" value="1"/>
</dbReference>
<comment type="similarity">
    <text evidence="3">Belongs to the folylpolyglutamate synthase family.</text>
</comment>
<reference evidence="18" key="2">
    <citation type="submission" date="2023-06" db="EMBL/GenBank/DDBJ databases">
        <authorList>
            <person name="Ma L."/>
            <person name="Liu K.-W."/>
            <person name="Li Z."/>
            <person name="Hsiao Y.-Y."/>
            <person name="Qi Y."/>
            <person name="Fu T."/>
            <person name="Tang G."/>
            <person name="Zhang D."/>
            <person name="Sun W.-H."/>
            <person name="Liu D.-K."/>
            <person name="Li Y."/>
            <person name="Chen G.-Z."/>
            <person name="Liu X.-D."/>
            <person name="Liao X.-Y."/>
            <person name="Jiang Y.-T."/>
            <person name="Yu X."/>
            <person name="Hao Y."/>
            <person name="Huang J."/>
            <person name="Zhao X.-W."/>
            <person name="Ke S."/>
            <person name="Chen Y.-Y."/>
            <person name="Wu W.-L."/>
            <person name="Hsu J.-L."/>
            <person name="Lin Y.-F."/>
            <person name="Huang M.-D."/>
            <person name="Li C.-Y."/>
            <person name="Huang L."/>
            <person name="Wang Z.-W."/>
            <person name="Zhao X."/>
            <person name="Zhong W.-Y."/>
            <person name="Peng D.-H."/>
            <person name="Ahmad S."/>
            <person name="Lan S."/>
            <person name="Zhang J.-S."/>
            <person name="Tsai W.-C."/>
            <person name="Van De Peer Y."/>
            <person name="Liu Z.-J."/>
        </authorList>
    </citation>
    <scope>NUCLEOTIDE SEQUENCE</scope>
    <source>
        <strain evidence="18">CP</strain>
        <tissue evidence="18">Leaves</tissue>
    </source>
</reference>
<dbReference type="GO" id="GO:0003723">
    <property type="term" value="F:RNA binding"/>
    <property type="evidence" value="ECO:0007669"/>
    <property type="project" value="InterPro"/>
</dbReference>
<keyword evidence="8" id="KW-0479">Metal-binding</keyword>
<evidence type="ECO:0000256" key="7">
    <source>
        <dbReference type="ARBA" id="ARBA00022598"/>
    </source>
</evidence>
<protein>
    <recommendedName>
        <fullName evidence="5">Folylpolyglutamate synthase</fullName>
        <ecNumber evidence="4">6.3.2.17</ecNumber>
    </recommendedName>
    <alternativeName>
        <fullName evidence="14">Folylpoly-gamma-glutamate synthetase</fullName>
    </alternativeName>
    <alternativeName>
        <fullName evidence="13">Tetrahydrofolylpolyglutamate synthase</fullName>
    </alternativeName>
</protein>
<evidence type="ECO:0000256" key="10">
    <source>
        <dbReference type="ARBA" id="ARBA00022741"/>
    </source>
</evidence>
<dbReference type="PANTHER" id="PTHR47926">
    <property type="entry name" value="PENTATRICOPEPTIDE REPEAT-CONTAINING PROTEIN"/>
    <property type="match status" value="1"/>
</dbReference>
<dbReference type="Pfam" id="PF01535">
    <property type="entry name" value="PPR"/>
    <property type="match status" value="3"/>
</dbReference>
<evidence type="ECO:0000256" key="15">
    <source>
        <dbReference type="ARBA" id="ARBA00047493"/>
    </source>
</evidence>